<keyword evidence="3" id="KW-1185">Reference proteome</keyword>
<evidence type="ECO:0000313" key="3">
    <source>
        <dbReference type="Proteomes" id="UP000182658"/>
    </source>
</evidence>
<organism evidence="2 3">
    <name type="scientific">Coniochaeta ligniaria NRRL 30616</name>
    <dbReference type="NCBI Taxonomy" id="1408157"/>
    <lineage>
        <taxon>Eukaryota</taxon>
        <taxon>Fungi</taxon>
        <taxon>Dikarya</taxon>
        <taxon>Ascomycota</taxon>
        <taxon>Pezizomycotina</taxon>
        <taxon>Sordariomycetes</taxon>
        <taxon>Sordariomycetidae</taxon>
        <taxon>Coniochaetales</taxon>
        <taxon>Coniochaetaceae</taxon>
        <taxon>Coniochaeta</taxon>
    </lineage>
</organism>
<dbReference type="AlphaFoldDB" id="A0A1J7IRB7"/>
<evidence type="ECO:0000256" key="1">
    <source>
        <dbReference type="SAM" id="MobiDB-lite"/>
    </source>
</evidence>
<proteinExistence type="predicted"/>
<protein>
    <submittedName>
        <fullName evidence="2">Uncharacterized protein</fullName>
    </submittedName>
</protein>
<dbReference type="InParanoid" id="A0A1J7IRB7"/>
<dbReference type="Proteomes" id="UP000182658">
    <property type="component" value="Unassembled WGS sequence"/>
</dbReference>
<dbReference type="OrthoDB" id="10593517at2759"/>
<name>A0A1J7IRB7_9PEZI</name>
<accession>A0A1J7IRB7</accession>
<feature type="region of interest" description="Disordered" evidence="1">
    <location>
        <begin position="33"/>
        <end position="82"/>
    </location>
</feature>
<sequence length="157" mass="17083">MRLIYGSFALDSSSSIFLLVCQCRYTTHTPIVHRPLSDDKLGSPNDPDDPSKPRRTSQVSTGQRQAGRAVSGSLRMPTKGRSVCSPTIAVGFRLQPKRDPHRLTSTSPAPTIPNADNEPASYHLGMFVAVVSFSLLLRAVGPYEPLSRLVSMPSFLS</sequence>
<gene>
    <name evidence="2" type="ORF">CONLIGDRAFT_355142</name>
</gene>
<dbReference type="EMBL" id="KV875097">
    <property type="protein sequence ID" value="OIW30014.1"/>
    <property type="molecule type" value="Genomic_DNA"/>
</dbReference>
<reference evidence="2 3" key="1">
    <citation type="submission" date="2016-10" db="EMBL/GenBank/DDBJ databases">
        <title>Draft genome sequence of Coniochaeta ligniaria NRRL30616, a lignocellulolytic fungus for bioabatement of inhibitors in plant biomass hydrolysates.</title>
        <authorList>
            <consortium name="DOE Joint Genome Institute"/>
            <person name="Jimenez D.J."/>
            <person name="Hector R.E."/>
            <person name="Riley R."/>
            <person name="Sun H."/>
            <person name="Grigoriev I.V."/>
            <person name="Van Elsas J.D."/>
            <person name="Nichols N.N."/>
        </authorList>
    </citation>
    <scope>NUCLEOTIDE SEQUENCE [LARGE SCALE GENOMIC DNA]</scope>
    <source>
        <strain evidence="2 3">NRRL 30616</strain>
    </source>
</reference>
<evidence type="ECO:0000313" key="2">
    <source>
        <dbReference type="EMBL" id="OIW30014.1"/>
    </source>
</evidence>